<organism evidence="1 2">
    <name type="scientific">Drechslerella dactyloides</name>
    <name type="common">Nematode-trapping fungus</name>
    <name type="synonym">Arthrobotrys dactyloides</name>
    <dbReference type="NCBI Taxonomy" id="74499"/>
    <lineage>
        <taxon>Eukaryota</taxon>
        <taxon>Fungi</taxon>
        <taxon>Dikarya</taxon>
        <taxon>Ascomycota</taxon>
        <taxon>Pezizomycotina</taxon>
        <taxon>Orbiliomycetes</taxon>
        <taxon>Orbiliales</taxon>
        <taxon>Orbiliaceae</taxon>
        <taxon>Drechslerella</taxon>
    </lineage>
</organism>
<gene>
    <name evidence="1" type="ORF">Dda_1520</name>
</gene>
<evidence type="ECO:0000313" key="2">
    <source>
        <dbReference type="Proteomes" id="UP001221413"/>
    </source>
</evidence>
<proteinExistence type="predicted"/>
<dbReference type="EMBL" id="JAQGDS010000002">
    <property type="protein sequence ID" value="KAJ6262962.1"/>
    <property type="molecule type" value="Genomic_DNA"/>
</dbReference>
<name>A0AAD6J6B3_DREDA</name>
<protein>
    <submittedName>
        <fullName evidence="1">Uncharacterized protein</fullName>
    </submittedName>
</protein>
<sequence>MSANLINFQSLTAAITLITSFRPCPLPTPSLPPPPAHPTVTTLSYARTLEDALFEYPQPLDTWDDDDPDFPLSCQVCGGEFFILMTAAEGCPDSASTQEDQEGVNMVARCADVECGVHFHWEDSRERSALARSLHDLVINA</sequence>
<comment type="caution">
    <text evidence="1">The sequence shown here is derived from an EMBL/GenBank/DDBJ whole genome shotgun (WGS) entry which is preliminary data.</text>
</comment>
<keyword evidence="2" id="KW-1185">Reference proteome</keyword>
<reference evidence="1" key="1">
    <citation type="submission" date="2023-01" db="EMBL/GenBank/DDBJ databases">
        <title>The chitinases involved in constricting ring structure development in the nematode-trapping fungus Drechslerella dactyloides.</title>
        <authorList>
            <person name="Wang R."/>
            <person name="Zhang L."/>
            <person name="Tang P."/>
            <person name="Li S."/>
            <person name="Liang L."/>
        </authorList>
    </citation>
    <scope>NUCLEOTIDE SEQUENCE</scope>
    <source>
        <strain evidence="1">YMF1.00031</strain>
    </source>
</reference>
<dbReference type="AlphaFoldDB" id="A0AAD6J6B3"/>
<dbReference type="Proteomes" id="UP001221413">
    <property type="component" value="Unassembled WGS sequence"/>
</dbReference>
<evidence type="ECO:0000313" key="1">
    <source>
        <dbReference type="EMBL" id="KAJ6262962.1"/>
    </source>
</evidence>
<accession>A0AAD6J6B3</accession>